<dbReference type="InterPro" id="IPR011042">
    <property type="entry name" value="6-blade_b-propeller_TolB-like"/>
</dbReference>
<dbReference type="Pfam" id="PF18582">
    <property type="entry name" value="HZS_alpha"/>
    <property type="match status" value="1"/>
</dbReference>
<name>A0ABV7FA08_9GAMM</name>
<accession>A0ABV7FA08</accession>
<keyword evidence="3" id="KW-1185">Reference proteome</keyword>
<organism evidence="2 3">
    <name type="scientific">Cellvibrio fontiphilus</name>
    <dbReference type="NCBI Taxonomy" id="1815559"/>
    <lineage>
        <taxon>Bacteria</taxon>
        <taxon>Pseudomonadati</taxon>
        <taxon>Pseudomonadota</taxon>
        <taxon>Gammaproteobacteria</taxon>
        <taxon>Cellvibrionales</taxon>
        <taxon>Cellvibrionaceae</taxon>
        <taxon>Cellvibrio</taxon>
    </lineage>
</organism>
<gene>
    <name evidence="2" type="ORF">ACFODX_02400</name>
</gene>
<dbReference type="Proteomes" id="UP001595555">
    <property type="component" value="Unassembled WGS sequence"/>
</dbReference>
<dbReference type="RefSeq" id="WP_378115691.1">
    <property type="nucleotide sequence ID" value="NZ_JBHRTF010000002.1"/>
</dbReference>
<dbReference type="InterPro" id="IPR040698">
    <property type="entry name" value="HZS_alpha_mid"/>
</dbReference>
<dbReference type="InterPro" id="IPR011659">
    <property type="entry name" value="WD40"/>
</dbReference>
<evidence type="ECO:0000313" key="3">
    <source>
        <dbReference type="Proteomes" id="UP001595555"/>
    </source>
</evidence>
<proteinExistence type="predicted"/>
<comment type="caution">
    <text evidence="2">The sequence shown here is derived from an EMBL/GenBank/DDBJ whole genome shotgun (WGS) entry which is preliminary data.</text>
</comment>
<sequence>MNPSSPFVSLFAGAIAALLLVGCGGGSSGGGSNGGQAPDPVVVDIPVAYIQRPLPVDDAGEPVYPDVFNPASFNAGGELFLKARATAQAEVVNITRAEFENNPEKYPDYTPETPNYDVKDLAVDPAGTRLLFAMRAPLNPDLDEDDEDQPTWNIWEYHLATKQLRRIISSDFEAEKGHDVSPRYLPDGRIVFSSDRQKRSKEILLDEGKPQFGAVTQQDDEITSFLLHSVKDDGTDIQQLSYNLSHDLQPQVMPDGRLVFLRWAGTGNNERLSFYRANPDGTDVQRYFGDVSLNPELPEGMTEIPRLLRPQILPDGRIAAIYFQNETQLGGDMIVVDGAQALEGALQSLSVKPVNIATDLISLHGRFASLSPLYDGTNRLLVSWSQCRLLETATERLQPCLPTLLVDGVPATGYEEAPPFYGLWIYDLTNQTQLPVVLAENGKLFSEALALEQNAYNPSFIQPTTNPDLAARNLGLLHIRSVYDLDGAFNAMNSGAADLQAMIARPAEQRPARFIRLVKAVSRIDDDTLDDQDDNIYGNLMNANNGIQEILGYAPVEADGSVMVTVPADVAFSLEILDRNGRQISANHTTYLQLRPGEQMTCNGCHAANNQTAVHGRNDLPASPASINPGALSAINFPNTQRYERLGVPIVPAMGETMAEFAARSTFCEETANGQVCLPMAGPAQDQNLRNPSVDLLFRDLWTAPGLNPAASIAYRYNDLVPGATPDQIAVPTPAACREENSWNANCRVVINYEYHLQSLWEREREPMTVTDPELAIATTSNSCVGCHSPADAEGNLQVPKAQLNLLRTKENANSQMRAYLQLLNGNQRQIQYIYEDNLAVLLPVCEFEDNYDFIPQCEVLLDEEGIPTCEGLADCPFEIANEETGELQLDALGNPVPRMQATGFLPPPMSRGGANASGRFFNKFENNGSHVGFLNAAELKLLSEWLDTGGRYYTNPFELAVPN</sequence>
<evidence type="ECO:0000313" key="2">
    <source>
        <dbReference type="EMBL" id="MFC3114389.1"/>
    </source>
</evidence>
<evidence type="ECO:0000259" key="1">
    <source>
        <dbReference type="Pfam" id="PF18582"/>
    </source>
</evidence>
<reference evidence="3" key="1">
    <citation type="journal article" date="2019" name="Int. J. Syst. Evol. Microbiol.">
        <title>The Global Catalogue of Microorganisms (GCM) 10K type strain sequencing project: providing services to taxonomists for standard genome sequencing and annotation.</title>
        <authorList>
            <consortium name="The Broad Institute Genomics Platform"/>
            <consortium name="The Broad Institute Genome Sequencing Center for Infectious Disease"/>
            <person name="Wu L."/>
            <person name="Ma J."/>
        </authorList>
    </citation>
    <scope>NUCLEOTIDE SEQUENCE [LARGE SCALE GENOMIC DNA]</scope>
    <source>
        <strain evidence="3">KCTC 52237</strain>
    </source>
</reference>
<dbReference type="Pfam" id="PF07676">
    <property type="entry name" value="PD40"/>
    <property type="match status" value="1"/>
</dbReference>
<dbReference type="SUPFAM" id="SSF69304">
    <property type="entry name" value="Tricorn protease N-terminal domain"/>
    <property type="match status" value="1"/>
</dbReference>
<dbReference type="EMBL" id="JBHRTF010000002">
    <property type="protein sequence ID" value="MFC3114389.1"/>
    <property type="molecule type" value="Genomic_DNA"/>
</dbReference>
<feature type="domain" description="Hydrazine synthase alpha subunit middle" evidence="1">
    <location>
        <begin position="537"/>
        <end position="606"/>
    </location>
</feature>
<protein>
    <recommendedName>
        <fullName evidence="1">Hydrazine synthase alpha subunit middle domain-containing protein</fullName>
    </recommendedName>
</protein>
<dbReference type="Gene3D" id="2.120.10.30">
    <property type="entry name" value="TolB, C-terminal domain"/>
    <property type="match status" value="1"/>
</dbReference>